<comment type="caution">
    <text evidence="4">The sequence shown here is derived from an EMBL/GenBank/DDBJ whole genome shotgun (WGS) entry which is preliminary data.</text>
</comment>
<dbReference type="Proteomes" id="UP001144612">
    <property type="component" value="Unassembled WGS sequence"/>
</dbReference>
<protein>
    <submittedName>
        <fullName evidence="4">Peptidoglycan recognition family protein</fullName>
    </submittedName>
</protein>
<name>A0ABT4D6R3_9CLOT</name>
<feature type="domain" description="Peptidoglycan recognition protein family" evidence="3">
    <location>
        <begin position="15"/>
        <end position="124"/>
    </location>
</feature>
<proteinExistence type="inferred from homology"/>
<dbReference type="InterPro" id="IPR002502">
    <property type="entry name" value="Amidase_domain"/>
</dbReference>
<accession>A0ABT4D6R3</accession>
<dbReference type="SMART" id="SM00701">
    <property type="entry name" value="PGRP"/>
    <property type="match status" value="1"/>
</dbReference>
<reference evidence="4" key="1">
    <citation type="submission" date="2022-12" db="EMBL/GenBank/DDBJ databases">
        <title>Clostridium sp. nov., isolated from industrial wastewater.</title>
        <authorList>
            <person name="Jiayan W."/>
        </authorList>
    </citation>
    <scope>NUCLEOTIDE SEQUENCE</scope>
    <source>
        <strain evidence="4">ZC22-4</strain>
    </source>
</reference>
<evidence type="ECO:0000313" key="5">
    <source>
        <dbReference type="Proteomes" id="UP001144612"/>
    </source>
</evidence>
<sequence>MDINKVYLKGQENTGGWNDPNKIIIHHPEFYGSIEQLNGVMRNMGFSMIGYNYYVCKDGSVWQGRPVSVTGANCYGQNHCSIGVCFQGNYDKDKNMPQAQFDAGVELIKYLKETYKISEVNGHKYYRNTDCPGRYFPLQQMLKAISNVQNSGGSVEGRYGIVTASVLNVRETNSIEAKVIKKLKKGTKVKIYKQYNDWYSIYPTGCVYGKYIRLL</sequence>
<feature type="domain" description="N-acetylmuramoyl-L-alanine amidase" evidence="2">
    <location>
        <begin position="6"/>
        <end position="133"/>
    </location>
</feature>
<dbReference type="InterPro" id="IPR015510">
    <property type="entry name" value="PGRP"/>
</dbReference>
<dbReference type="SUPFAM" id="SSF55846">
    <property type="entry name" value="N-acetylmuramoyl-L-alanine amidase-like"/>
    <property type="match status" value="1"/>
</dbReference>
<dbReference type="EMBL" id="JAPQFJ010000003">
    <property type="protein sequence ID" value="MCY6957973.1"/>
    <property type="molecule type" value="Genomic_DNA"/>
</dbReference>
<dbReference type="InterPro" id="IPR006619">
    <property type="entry name" value="PGRP_domain_met/bac"/>
</dbReference>
<dbReference type="Gene3D" id="2.30.30.40">
    <property type="entry name" value="SH3 Domains"/>
    <property type="match status" value="1"/>
</dbReference>
<dbReference type="PANTHER" id="PTHR11022">
    <property type="entry name" value="PEPTIDOGLYCAN RECOGNITION PROTEIN"/>
    <property type="match status" value="1"/>
</dbReference>
<gene>
    <name evidence="4" type="ORF">OW729_05060</name>
</gene>
<dbReference type="PANTHER" id="PTHR11022:SF41">
    <property type="entry name" value="PEPTIDOGLYCAN-RECOGNITION PROTEIN LC-RELATED"/>
    <property type="match status" value="1"/>
</dbReference>
<organism evidence="4 5">
    <name type="scientific">Clostridium brassicae</name>
    <dbReference type="NCBI Taxonomy" id="2999072"/>
    <lineage>
        <taxon>Bacteria</taxon>
        <taxon>Bacillati</taxon>
        <taxon>Bacillota</taxon>
        <taxon>Clostridia</taxon>
        <taxon>Eubacteriales</taxon>
        <taxon>Clostridiaceae</taxon>
        <taxon>Clostridium</taxon>
    </lineage>
</organism>
<dbReference type="Pfam" id="PF08239">
    <property type="entry name" value="SH3_3"/>
    <property type="match status" value="1"/>
</dbReference>
<keyword evidence="5" id="KW-1185">Reference proteome</keyword>
<evidence type="ECO:0000259" key="2">
    <source>
        <dbReference type="SMART" id="SM00644"/>
    </source>
</evidence>
<dbReference type="RefSeq" id="WP_268060371.1">
    <property type="nucleotide sequence ID" value="NZ_JAPQFJ010000003.1"/>
</dbReference>
<evidence type="ECO:0000259" key="3">
    <source>
        <dbReference type="SMART" id="SM00701"/>
    </source>
</evidence>
<dbReference type="Pfam" id="PF01510">
    <property type="entry name" value="Amidase_2"/>
    <property type="match status" value="1"/>
</dbReference>
<evidence type="ECO:0000256" key="1">
    <source>
        <dbReference type="ARBA" id="ARBA00007553"/>
    </source>
</evidence>
<comment type="similarity">
    <text evidence="1">Belongs to the N-acetylmuramoyl-L-alanine amidase 2 family.</text>
</comment>
<dbReference type="InterPro" id="IPR036505">
    <property type="entry name" value="Amidase/PGRP_sf"/>
</dbReference>
<evidence type="ECO:0000313" key="4">
    <source>
        <dbReference type="EMBL" id="MCY6957973.1"/>
    </source>
</evidence>
<dbReference type="InterPro" id="IPR003646">
    <property type="entry name" value="SH3-like_bac-type"/>
</dbReference>
<dbReference type="Gene3D" id="3.40.80.10">
    <property type="entry name" value="Peptidoglycan recognition protein-like"/>
    <property type="match status" value="1"/>
</dbReference>
<dbReference type="CDD" id="cd06583">
    <property type="entry name" value="PGRP"/>
    <property type="match status" value="1"/>
</dbReference>
<dbReference type="SMART" id="SM00644">
    <property type="entry name" value="Ami_2"/>
    <property type="match status" value="1"/>
</dbReference>